<comment type="subunit">
    <text evidence="2">Interacts with COX5B; this interaction may contribute to localize PYROXD2 to the inner face of the inner mitochondrial membrane.</text>
</comment>
<reference evidence="5 6" key="1">
    <citation type="submission" date="2017-08" db="EMBL/GenBank/DDBJ databases">
        <title>Infants hospitalized years apart are colonized by the same room-sourced microbial strains.</title>
        <authorList>
            <person name="Brooks B."/>
            <person name="Olm M.R."/>
            <person name="Firek B.A."/>
            <person name="Baker R."/>
            <person name="Thomas B.C."/>
            <person name="Morowitz M.J."/>
            <person name="Banfield J.F."/>
        </authorList>
    </citation>
    <scope>NUCLEOTIDE SEQUENCE [LARGE SCALE GENOMIC DNA]</scope>
    <source>
        <strain evidence="5">S2_003_000_R2_11</strain>
    </source>
</reference>
<evidence type="ECO:0000259" key="4">
    <source>
        <dbReference type="Pfam" id="PF01593"/>
    </source>
</evidence>
<comment type="function">
    <text evidence="1">Probable oxidoreductase that may play a role as regulator of mitochondrial function.</text>
</comment>
<dbReference type="PANTHER" id="PTHR10668">
    <property type="entry name" value="PHYTOENE DEHYDROGENASE"/>
    <property type="match status" value="1"/>
</dbReference>
<protein>
    <recommendedName>
        <fullName evidence="3">Pyridine nucleotide-disulfide oxidoreductase domain-containing protein 2</fullName>
    </recommendedName>
</protein>
<feature type="domain" description="Amine oxidase" evidence="4">
    <location>
        <begin position="14"/>
        <end position="521"/>
    </location>
</feature>
<dbReference type="SUPFAM" id="SSF51905">
    <property type="entry name" value="FAD/NAD(P)-binding domain"/>
    <property type="match status" value="1"/>
</dbReference>
<dbReference type="Pfam" id="PF01593">
    <property type="entry name" value="Amino_oxidase"/>
    <property type="match status" value="1"/>
</dbReference>
<gene>
    <name evidence="5" type="ORF">DI533_09965</name>
</gene>
<evidence type="ECO:0000256" key="1">
    <source>
        <dbReference type="ARBA" id="ARBA00037217"/>
    </source>
</evidence>
<accession>A0A2W5SMI3</accession>
<proteinExistence type="predicted"/>
<dbReference type="InterPro" id="IPR002937">
    <property type="entry name" value="Amino_oxidase"/>
</dbReference>
<evidence type="ECO:0000256" key="2">
    <source>
        <dbReference type="ARBA" id="ARBA00038825"/>
    </source>
</evidence>
<dbReference type="PRINTS" id="PR00891">
    <property type="entry name" value="RABGDIREP"/>
</dbReference>
<evidence type="ECO:0000313" key="5">
    <source>
        <dbReference type="EMBL" id="PZR00825.1"/>
    </source>
</evidence>
<evidence type="ECO:0000256" key="3">
    <source>
        <dbReference type="ARBA" id="ARBA00040298"/>
    </source>
</evidence>
<sequence>MIYDAVVIGAGHNGLVTACYLAKAGLKVCVVEKNQWIGGAAVSRELFPGFTYSNCSYVSSLFRPEIMRDLELPKHGLQILPYEGGAVFMEGGDYLGMFRDHDANRREFARHSKRDAEAYDRYSRDILRHCRFIRPLLMRTPPDPSSFRPRDLSELAFLGKKMFELSEAQICDMVRFWTMSISDYLDEYFEHPVIKAYLAVSAIIGTALGPMSPGSAYVLLHHYMGDVDGNVGAWGFARGGMGSITQALGKALASYGGEIRAGHGVEQILIQNGRTTGVVLDDGTEVHARRVISNMDVKRTFLKHVEAKELPDTFLKRVRNFKTRGSSGKLNIALDAAPKFTAMPEGAPMLKGDLHFTDSIEKMERAYDDWKSGHFSRDPFQDVMIPTMIDPTMTPPGKHFMSCFVQYAPPKIEGRDWTDADRDAFGKACIDQIEKYAPGFKNLVLHAEVRTPRELEAEVGLTEGNIFQGELTFDQLLFNRPVPGYANYRSPIRDLWVCGSSTHPGGGVMGAPGRNAAAEVLREVKLGTKGMSDAYPVL</sequence>
<dbReference type="GO" id="GO:0005092">
    <property type="term" value="F:GDP-dissociation inhibitor activity"/>
    <property type="evidence" value="ECO:0007669"/>
    <property type="project" value="InterPro"/>
</dbReference>
<dbReference type="GO" id="GO:0016491">
    <property type="term" value="F:oxidoreductase activity"/>
    <property type="evidence" value="ECO:0007669"/>
    <property type="project" value="InterPro"/>
</dbReference>
<evidence type="ECO:0000313" key="6">
    <source>
        <dbReference type="Proteomes" id="UP000248975"/>
    </source>
</evidence>
<dbReference type="AlphaFoldDB" id="A0A2W5SMI3"/>
<name>A0A2W5SMI3_CERSP</name>
<organism evidence="5 6">
    <name type="scientific">Cereibacter sphaeroides</name>
    <name type="common">Rhodobacter sphaeroides</name>
    <dbReference type="NCBI Taxonomy" id="1063"/>
    <lineage>
        <taxon>Bacteria</taxon>
        <taxon>Pseudomonadati</taxon>
        <taxon>Pseudomonadota</taxon>
        <taxon>Alphaproteobacteria</taxon>
        <taxon>Rhodobacterales</taxon>
        <taxon>Paracoccaceae</taxon>
        <taxon>Cereibacter</taxon>
    </lineage>
</organism>
<comment type="caution">
    <text evidence="5">The sequence shown here is derived from an EMBL/GenBank/DDBJ whole genome shotgun (WGS) entry which is preliminary data.</text>
</comment>
<dbReference type="PANTHER" id="PTHR10668:SF103">
    <property type="entry name" value="PYRIDINE NUCLEOTIDE-DISULFIDE OXIDOREDUCTASE DOMAIN-CONTAINING PROTEIN 2"/>
    <property type="match status" value="1"/>
</dbReference>
<dbReference type="InterPro" id="IPR036188">
    <property type="entry name" value="FAD/NAD-bd_sf"/>
</dbReference>
<dbReference type="EMBL" id="QFQS01000001">
    <property type="protein sequence ID" value="PZR00825.1"/>
    <property type="molecule type" value="Genomic_DNA"/>
</dbReference>
<dbReference type="InterPro" id="IPR018203">
    <property type="entry name" value="GDP_dissociation_inhibitor"/>
</dbReference>
<dbReference type="GO" id="GO:0007264">
    <property type="term" value="P:small GTPase-mediated signal transduction"/>
    <property type="evidence" value="ECO:0007669"/>
    <property type="project" value="InterPro"/>
</dbReference>
<dbReference type="Proteomes" id="UP000248975">
    <property type="component" value="Unassembled WGS sequence"/>
</dbReference>
<dbReference type="Gene3D" id="3.50.50.60">
    <property type="entry name" value="FAD/NAD(P)-binding domain"/>
    <property type="match status" value="2"/>
</dbReference>